<accession>C0QFD1</accession>
<sequence length="176" mass="20198">MEDFVEIKPGGAPLKRIYLNLMLWFVGRAVQAASKVDPAVRQEFDSMPMGFIFSLGAFPSGPWMVVEKDANGRVKYLGQRVKDRNIDLRMTLKSMDALLLLFTFQESTPVSNARNRLFVEGEVPHACTVVRILDMVQVYLLPKFIAKRAIKRYPRWSLKRHTLDRIQVNIRTLIGC</sequence>
<evidence type="ECO:0000313" key="1">
    <source>
        <dbReference type="EMBL" id="ACN13327.1"/>
    </source>
</evidence>
<gene>
    <name evidence="1" type="ordered locus">HRM2_02050</name>
</gene>
<evidence type="ECO:0008006" key="3">
    <source>
        <dbReference type="Google" id="ProtNLM"/>
    </source>
</evidence>
<dbReference type="EMBL" id="CP001087">
    <property type="protein sequence ID" value="ACN13327.1"/>
    <property type="molecule type" value="Genomic_DNA"/>
</dbReference>
<dbReference type="AlphaFoldDB" id="C0QFD1"/>
<dbReference type="Proteomes" id="UP000000442">
    <property type="component" value="Chromosome"/>
</dbReference>
<dbReference type="RefSeq" id="WP_012662576.1">
    <property type="nucleotide sequence ID" value="NC_012108.1"/>
</dbReference>
<dbReference type="eggNOG" id="ENOG50321AX">
    <property type="taxonomic scope" value="Bacteria"/>
</dbReference>
<evidence type="ECO:0000313" key="2">
    <source>
        <dbReference type="Proteomes" id="UP000000442"/>
    </source>
</evidence>
<dbReference type="KEGG" id="dat:HRM2_02050"/>
<name>C0QFD1_DESAH</name>
<dbReference type="HOGENOM" id="CLU_128120_0_0_7"/>
<proteinExistence type="predicted"/>
<organism evidence="1 2">
    <name type="scientific">Desulforapulum autotrophicum (strain ATCC 43914 / DSM 3382 / VKM B-1955 / HRM2)</name>
    <name type="common">Desulfobacterium autotrophicum</name>
    <dbReference type="NCBI Taxonomy" id="177437"/>
    <lineage>
        <taxon>Bacteria</taxon>
        <taxon>Pseudomonadati</taxon>
        <taxon>Thermodesulfobacteriota</taxon>
        <taxon>Desulfobacteria</taxon>
        <taxon>Desulfobacterales</taxon>
        <taxon>Desulfobacteraceae</taxon>
        <taxon>Desulforapulum</taxon>
    </lineage>
</organism>
<protein>
    <recommendedName>
        <fullName evidence="3">SCP2 domain-containing protein</fullName>
    </recommendedName>
</protein>
<keyword evidence="2" id="KW-1185">Reference proteome</keyword>
<dbReference type="OrthoDB" id="5420067at2"/>
<reference evidence="1 2" key="1">
    <citation type="journal article" date="2009" name="Environ. Microbiol.">
        <title>Genome sequence of Desulfobacterium autotrophicum HRM2, a marine sulfate reducer oxidizing organic carbon completely to carbon dioxide.</title>
        <authorList>
            <person name="Strittmatter A.W."/>
            <person name="Liesegang H."/>
            <person name="Rabus R."/>
            <person name="Decker I."/>
            <person name="Amann J."/>
            <person name="Andres S."/>
            <person name="Henne A."/>
            <person name="Fricke W.F."/>
            <person name="Martinez-Arias R."/>
            <person name="Bartels D."/>
            <person name="Goesmann A."/>
            <person name="Krause L."/>
            <person name="Puehler A."/>
            <person name="Klenk H.P."/>
            <person name="Richter M."/>
            <person name="Schuler M."/>
            <person name="Gloeckner F.O."/>
            <person name="Meyerdierks A."/>
            <person name="Gottschalk G."/>
            <person name="Amann R."/>
        </authorList>
    </citation>
    <scope>NUCLEOTIDE SEQUENCE [LARGE SCALE GENOMIC DNA]</scope>
    <source>
        <strain evidence="2">ATCC 43914 / DSM 3382 / HRM2</strain>
    </source>
</reference>
<dbReference type="STRING" id="177437.HRM2_02050"/>